<evidence type="ECO:0000256" key="1">
    <source>
        <dbReference type="SAM" id="MobiDB-lite"/>
    </source>
</evidence>
<gene>
    <name evidence="3" type="ORF">MAM1_1135d11476</name>
</gene>
<evidence type="ECO:0000259" key="2">
    <source>
        <dbReference type="SMART" id="SM00343"/>
    </source>
</evidence>
<feature type="compositionally biased region" description="Low complexity" evidence="1">
    <location>
        <begin position="142"/>
        <end position="164"/>
    </location>
</feature>
<organism evidence="3">
    <name type="scientific">Mucor ambiguus</name>
    <dbReference type="NCBI Taxonomy" id="91626"/>
    <lineage>
        <taxon>Eukaryota</taxon>
        <taxon>Fungi</taxon>
        <taxon>Fungi incertae sedis</taxon>
        <taxon>Mucoromycota</taxon>
        <taxon>Mucoromycotina</taxon>
        <taxon>Mucoromycetes</taxon>
        <taxon>Mucorales</taxon>
        <taxon>Mucorineae</taxon>
        <taxon>Mucoraceae</taxon>
        <taxon>Mucor</taxon>
    </lineage>
</organism>
<name>A0A0C9MWV7_9FUNG</name>
<dbReference type="STRING" id="91626.A0A0C9MWV7"/>
<dbReference type="InterPro" id="IPR036875">
    <property type="entry name" value="Znf_CCHC_sf"/>
</dbReference>
<dbReference type="Proteomes" id="UP000053815">
    <property type="component" value="Unassembled WGS sequence"/>
</dbReference>
<feature type="non-terminal residue" evidence="3">
    <location>
        <position position="1"/>
    </location>
</feature>
<reference evidence="3" key="1">
    <citation type="submission" date="2014-09" db="EMBL/GenBank/DDBJ databases">
        <title>Draft genome sequence of an oleaginous Mucoromycotina fungus Mucor ambiguus NBRC6742.</title>
        <authorList>
            <person name="Takeda I."/>
            <person name="Yamane N."/>
            <person name="Morita T."/>
            <person name="Tamano K."/>
            <person name="Machida M."/>
            <person name="Baker S."/>
            <person name="Koike H."/>
        </authorList>
    </citation>
    <scope>NUCLEOTIDE SEQUENCE</scope>
    <source>
        <strain evidence="3">NBRC 6742</strain>
    </source>
</reference>
<dbReference type="SMART" id="SM00343">
    <property type="entry name" value="ZnF_C2HC"/>
    <property type="match status" value="2"/>
</dbReference>
<feature type="domain" description="CCHC-type" evidence="2">
    <location>
        <begin position="82"/>
        <end position="98"/>
    </location>
</feature>
<accession>A0A0C9MWV7</accession>
<dbReference type="Gene3D" id="4.10.60.10">
    <property type="entry name" value="Zinc finger, CCHC-type"/>
    <property type="match status" value="1"/>
</dbReference>
<evidence type="ECO:0000313" key="4">
    <source>
        <dbReference type="Proteomes" id="UP000053815"/>
    </source>
</evidence>
<evidence type="ECO:0000313" key="3">
    <source>
        <dbReference type="EMBL" id="GAN11859.1"/>
    </source>
</evidence>
<keyword evidence="4" id="KW-1185">Reference proteome</keyword>
<dbReference type="GO" id="GO:0003676">
    <property type="term" value="F:nucleic acid binding"/>
    <property type="evidence" value="ECO:0007669"/>
    <property type="project" value="InterPro"/>
</dbReference>
<dbReference type="InterPro" id="IPR001878">
    <property type="entry name" value="Znf_CCHC"/>
</dbReference>
<protein>
    <recommendedName>
        <fullName evidence="2">CCHC-type domain-containing protein</fullName>
    </recommendedName>
</protein>
<dbReference type="OrthoDB" id="2287232at2759"/>
<dbReference type="GO" id="GO:0008270">
    <property type="term" value="F:zinc ion binding"/>
    <property type="evidence" value="ECO:0007669"/>
    <property type="project" value="InterPro"/>
</dbReference>
<sequence length="351" mass="37038">ADVEYNLGQFGHLIDCGFVQGGSGCYGGDAYAVLAVGEHHAPLQHSLHWSYHPLDFSSPTAGLLPDRDHVMALATWAAMPPFCRYCHSMDHALINCDARKQKLTCDLCHEFGHYQRSCPRRNGDPDKSGKKRKVSQEHQKKVQSSSNSASPAANSQSSAAVPAVADPKAVDTATAATAKASADAQAFANPQLRTDPPAAATINTQVALDIQAALTTAPATTIAQPAASPAQTAVNASTVASHAQAAITSPTAAVPAQTVAIAHTHNTRSRASPKPQTVATTAHVTPICKHCNLPGHKMYTHNACLKNPKNLRQQLHQVDDVIMDQTASLVHPSAAYNRATDDASDSASMQD</sequence>
<dbReference type="EMBL" id="DF837424">
    <property type="protein sequence ID" value="GAN11859.1"/>
    <property type="molecule type" value="Genomic_DNA"/>
</dbReference>
<dbReference type="AlphaFoldDB" id="A0A0C9MWV7"/>
<feature type="domain" description="CCHC-type" evidence="2">
    <location>
        <begin position="104"/>
        <end position="120"/>
    </location>
</feature>
<proteinExistence type="predicted"/>
<feature type="region of interest" description="Disordered" evidence="1">
    <location>
        <begin position="118"/>
        <end position="164"/>
    </location>
</feature>
<feature type="compositionally biased region" description="Basic and acidic residues" evidence="1">
    <location>
        <begin position="121"/>
        <end position="140"/>
    </location>
</feature>
<dbReference type="SUPFAM" id="SSF57756">
    <property type="entry name" value="Retrovirus zinc finger-like domains"/>
    <property type="match status" value="1"/>
</dbReference>